<dbReference type="EMBL" id="CDMY01000299">
    <property type="protein sequence ID" value="CEM00777.1"/>
    <property type="molecule type" value="Genomic_DNA"/>
</dbReference>
<dbReference type="AlphaFoldDB" id="A0A0G4ES91"/>
<dbReference type="PhylomeDB" id="A0A0G4ES91"/>
<evidence type="ECO:0000313" key="3">
    <source>
        <dbReference type="Proteomes" id="UP000041254"/>
    </source>
</evidence>
<reference evidence="2 3" key="1">
    <citation type="submission" date="2014-11" db="EMBL/GenBank/DDBJ databases">
        <authorList>
            <person name="Zhu J."/>
            <person name="Qi W."/>
            <person name="Song R."/>
        </authorList>
    </citation>
    <scope>NUCLEOTIDE SEQUENCE [LARGE SCALE GENOMIC DNA]</scope>
</reference>
<organism evidence="2 3">
    <name type="scientific">Vitrella brassicaformis (strain CCMP3155)</name>
    <dbReference type="NCBI Taxonomy" id="1169540"/>
    <lineage>
        <taxon>Eukaryota</taxon>
        <taxon>Sar</taxon>
        <taxon>Alveolata</taxon>
        <taxon>Colpodellida</taxon>
        <taxon>Vitrellaceae</taxon>
        <taxon>Vitrella</taxon>
    </lineage>
</organism>
<proteinExistence type="predicted"/>
<sequence>MAIHSISSTKPTEMPCTPCRRSAASEPRRTSSGPSTSPHVSVLRNRLNRCLSAKGLHTIITFDAQLDRPLLLKAIWLMDTQQWTEVADALKLAAQYGYCQLPVACDLQRHDSQQAYLADVRVVALWKMVGRHVEFGGNYGRFELFDQPGGGVRALRDAPGFELDINPPLPPAHPYHPHIIDGNPPVRSSIDPQGDSWTAGAEVTTDASVSAFIMRVIMWPANWGHAPVVLVDRHAHGGVLHGLMNHLPHQPPNGCSAVMAHRFDDMVPPAECRTLLLTPFDRPFVAWIDLIIPSETNTVCVRVVTTEPPVGDASDAFKDRRPTTAPLVGGLLGNTIADMAIYQKQDQGDDEEDEDDDDDDDDDMDGESEDELDDIGGDGGGDRQQQQQQQEKEG</sequence>
<evidence type="ECO:0000256" key="1">
    <source>
        <dbReference type="SAM" id="MobiDB-lite"/>
    </source>
</evidence>
<protein>
    <submittedName>
        <fullName evidence="2">Uncharacterized protein</fullName>
    </submittedName>
</protein>
<accession>A0A0G4ES91</accession>
<feature type="region of interest" description="Disordered" evidence="1">
    <location>
        <begin position="1"/>
        <end position="40"/>
    </location>
</feature>
<evidence type="ECO:0000313" key="2">
    <source>
        <dbReference type="EMBL" id="CEM00777.1"/>
    </source>
</evidence>
<feature type="compositionally biased region" description="Low complexity" evidence="1">
    <location>
        <begin position="383"/>
        <end position="394"/>
    </location>
</feature>
<feature type="region of interest" description="Disordered" evidence="1">
    <location>
        <begin position="342"/>
        <end position="394"/>
    </location>
</feature>
<name>A0A0G4ES91_VITBC</name>
<dbReference type="Proteomes" id="UP000041254">
    <property type="component" value="Unassembled WGS sequence"/>
</dbReference>
<dbReference type="VEuPathDB" id="CryptoDB:Vbra_2097"/>
<gene>
    <name evidence="2" type="ORF">Vbra_2097</name>
</gene>
<dbReference type="InParanoid" id="A0A0G4ES91"/>
<keyword evidence="3" id="KW-1185">Reference proteome</keyword>
<feature type="compositionally biased region" description="Polar residues" evidence="1">
    <location>
        <begin position="1"/>
        <end position="11"/>
    </location>
</feature>
<feature type="compositionally biased region" description="Acidic residues" evidence="1">
    <location>
        <begin position="348"/>
        <end position="376"/>
    </location>
</feature>